<evidence type="ECO:0000313" key="2">
    <source>
        <dbReference type="Proteomes" id="UP000193922"/>
    </source>
</evidence>
<accession>A0A1Y1WIG0</accession>
<dbReference type="EMBL" id="MCFD01000002">
    <property type="protein sequence ID" value="ORX73361.1"/>
    <property type="molecule type" value="Genomic_DNA"/>
</dbReference>
<gene>
    <name evidence="1" type="ORF">DL89DRAFT_91727</name>
</gene>
<dbReference type="GeneID" id="63808902"/>
<dbReference type="Proteomes" id="UP000193922">
    <property type="component" value="Unassembled WGS sequence"/>
</dbReference>
<evidence type="ECO:0000313" key="1">
    <source>
        <dbReference type="EMBL" id="ORX73361.1"/>
    </source>
</evidence>
<protein>
    <submittedName>
        <fullName evidence="1">Uncharacterized protein</fullName>
    </submittedName>
</protein>
<proteinExistence type="predicted"/>
<dbReference type="RefSeq" id="XP_040746701.1">
    <property type="nucleotide sequence ID" value="XM_040892254.1"/>
</dbReference>
<dbReference type="AlphaFoldDB" id="A0A1Y1WIG0"/>
<comment type="caution">
    <text evidence="1">The sequence shown here is derived from an EMBL/GenBank/DDBJ whole genome shotgun (WGS) entry which is preliminary data.</text>
</comment>
<keyword evidence="2" id="KW-1185">Reference proteome</keyword>
<sequence>MCRLCACPPLTLHRLCPCTSPTLCMPGVYNARPGNSATSSYILSFSGPSLVAARKICGSFYFAAASTPAQVQCPSFSASPGAVDLQSQMDNRMHRILVCFICAELRFASAPPWMCLKKPSVYVFAQANPPSARLLWGEKRIPSALLTGRLVRVSAFARGSGQTLMHVTGIVITRPAILGHSWLWTTERGGSKSSNYSSLSLDCGQALVLRTPA</sequence>
<name>A0A1Y1WIG0_9FUNG</name>
<reference evidence="1 2" key="1">
    <citation type="submission" date="2016-07" db="EMBL/GenBank/DDBJ databases">
        <title>Pervasive Adenine N6-methylation of Active Genes in Fungi.</title>
        <authorList>
            <consortium name="DOE Joint Genome Institute"/>
            <person name="Mondo S.J."/>
            <person name="Dannebaum R.O."/>
            <person name="Kuo R.C."/>
            <person name="Labutti K."/>
            <person name="Haridas S."/>
            <person name="Kuo A."/>
            <person name="Salamov A."/>
            <person name="Ahrendt S.R."/>
            <person name="Lipzen A."/>
            <person name="Sullivan W."/>
            <person name="Andreopoulos W.B."/>
            <person name="Clum A."/>
            <person name="Lindquist E."/>
            <person name="Daum C."/>
            <person name="Ramamoorthy G.K."/>
            <person name="Gryganskyi A."/>
            <person name="Culley D."/>
            <person name="Magnuson J.K."/>
            <person name="James T.Y."/>
            <person name="O'Malley M.A."/>
            <person name="Stajich J.E."/>
            <person name="Spatafora J.W."/>
            <person name="Visel A."/>
            <person name="Grigoriev I.V."/>
        </authorList>
    </citation>
    <scope>NUCLEOTIDE SEQUENCE [LARGE SCALE GENOMIC DNA]</scope>
    <source>
        <strain evidence="1 2">ATCC 12442</strain>
    </source>
</reference>
<organism evidence="1 2">
    <name type="scientific">Linderina pennispora</name>
    <dbReference type="NCBI Taxonomy" id="61395"/>
    <lineage>
        <taxon>Eukaryota</taxon>
        <taxon>Fungi</taxon>
        <taxon>Fungi incertae sedis</taxon>
        <taxon>Zoopagomycota</taxon>
        <taxon>Kickxellomycotina</taxon>
        <taxon>Kickxellomycetes</taxon>
        <taxon>Kickxellales</taxon>
        <taxon>Kickxellaceae</taxon>
        <taxon>Linderina</taxon>
    </lineage>
</organism>